<accession>A0A850PFZ3</accession>
<evidence type="ECO:0000313" key="6">
    <source>
        <dbReference type="Proteomes" id="UP000585665"/>
    </source>
</evidence>
<organism evidence="5 6">
    <name type="scientific">Ameyamaea chiangmaiensis</name>
    <dbReference type="NCBI Taxonomy" id="442969"/>
    <lineage>
        <taxon>Bacteria</taxon>
        <taxon>Pseudomonadati</taxon>
        <taxon>Pseudomonadota</taxon>
        <taxon>Alphaproteobacteria</taxon>
        <taxon>Acetobacterales</taxon>
        <taxon>Acetobacteraceae</taxon>
        <taxon>Ameyamaea</taxon>
    </lineage>
</organism>
<dbReference type="GO" id="GO:0004140">
    <property type="term" value="F:dephospho-CoA kinase activity"/>
    <property type="evidence" value="ECO:0007669"/>
    <property type="project" value="InterPro"/>
</dbReference>
<dbReference type="EMBL" id="JABXXR010000146">
    <property type="protein sequence ID" value="NVN41559.1"/>
    <property type="molecule type" value="Genomic_DNA"/>
</dbReference>
<evidence type="ECO:0000256" key="4">
    <source>
        <dbReference type="ARBA" id="ARBA00022993"/>
    </source>
</evidence>
<dbReference type="CDD" id="cd02022">
    <property type="entry name" value="DPCK"/>
    <property type="match status" value="1"/>
</dbReference>
<evidence type="ECO:0000313" key="5">
    <source>
        <dbReference type="EMBL" id="NVN41559.1"/>
    </source>
</evidence>
<keyword evidence="6" id="KW-1185">Reference proteome</keyword>
<keyword evidence="2" id="KW-0547">Nucleotide-binding</keyword>
<proteinExistence type="inferred from homology"/>
<dbReference type="Gene3D" id="3.40.50.300">
    <property type="entry name" value="P-loop containing nucleotide triphosphate hydrolases"/>
    <property type="match status" value="1"/>
</dbReference>
<keyword evidence="3" id="KW-0067">ATP-binding</keyword>
<dbReference type="SUPFAM" id="SSF52540">
    <property type="entry name" value="P-loop containing nucleoside triphosphate hydrolases"/>
    <property type="match status" value="1"/>
</dbReference>
<gene>
    <name evidence="5" type="ORF">HUK82_13450</name>
</gene>
<dbReference type="GO" id="GO:0005524">
    <property type="term" value="F:ATP binding"/>
    <property type="evidence" value="ECO:0007669"/>
    <property type="project" value="UniProtKB-KW"/>
</dbReference>
<reference evidence="5 6" key="1">
    <citation type="submission" date="2020-06" db="EMBL/GenBank/DDBJ databases">
        <title>Description of novel acetic acid bacteria.</title>
        <authorList>
            <person name="Sombolestani A."/>
        </authorList>
    </citation>
    <scope>NUCLEOTIDE SEQUENCE [LARGE SCALE GENOMIC DNA]</scope>
    <source>
        <strain evidence="5 6">LMG 27010</strain>
    </source>
</reference>
<name>A0A850PFZ3_9PROT</name>
<dbReference type="Proteomes" id="UP000585665">
    <property type="component" value="Unassembled WGS sequence"/>
</dbReference>
<keyword evidence="5" id="KW-0808">Transferase</keyword>
<evidence type="ECO:0000256" key="1">
    <source>
        <dbReference type="ARBA" id="ARBA00009018"/>
    </source>
</evidence>
<sequence>FLRHWRRRGARWVVLDIPLLLETDGARQCDLVAVVSASRGVQRARVAQRRGMSAAQADALIARQMPDALKRARADIVVHTGASLGRTRREVRALLRRLTRETS</sequence>
<dbReference type="InterPro" id="IPR001977">
    <property type="entry name" value="Depp_CoAkinase"/>
</dbReference>
<comment type="caution">
    <text evidence="5">The sequence shown here is derived from an EMBL/GenBank/DDBJ whole genome shotgun (WGS) entry which is preliminary data.</text>
</comment>
<comment type="similarity">
    <text evidence="1">Belongs to the CoaE family.</text>
</comment>
<dbReference type="Pfam" id="PF01121">
    <property type="entry name" value="CoaE"/>
    <property type="match status" value="1"/>
</dbReference>
<dbReference type="RefSeq" id="WP_176614447.1">
    <property type="nucleotide sequence ID" value="NZ_JABXXR010000146.1"/>
</dbReference>
<dbReference type="GO" id="GO:0015937">
    <property type="term" value="P:coenzyme A biosynthetic process"/>
    <property type="evidence" value="ECO:0007669"/>
    <property type="project" value="UniProtKB-KW"/>
</dbReference>
<evidence type="ECO:0000256" key="3">
    <source>
        <dbReference type="ARBA" id="ARBA00022840"/>
    </source>
</evidence>
<protein>
    <submittedName>
        <fullName evidence="5">Dephospho-CoA kinase</fullName>
    </submittedName>
</protein>
<dbReference type="AlphaFoldDB" id="A0A850PFZ3"/>
<evidence type="ECO:0000256" key="2">
    <source>
        <dbReference type="ARBA" id="ARBA00022741"/>
    </source>
</evidence>
<feature type="non-terminal residue" evidence="5">
    <location>
        <position position="1"/>
    </location>
</feature>
<keyword evidence="5" id="KW-0418">Kinase</keyword>
<keyword evidence="4" id="KW-0173">Coenzyme A biosynthesis</keyword>
<dbReference type="PROSITE" id="PS51219">
    <property type="entry name" value="DPCK"/>
    <property type="match status" value="1"/>
</dbReference>
<dbReference type="InterPro" id="IPR027417">
    <property type="entry name" value="P-loop_NTPase"/>
</dbReference>